<dbReference type="NCBIfam" id="NF006521">
    <property type="entry name" value="PRK08965.1-5"/>
    <property type="match status" value="1"/>
</dbReference>
<dbReference type="PANTHER" id="PTHR34584:SF1">
    <property type="entry name" value="NA(+)_H(+) ANTIPORTER SUBUNIT E1"/>
    <property type="match status" value="1"/>
</dbReference>
<keyword evidence="6 7" id="KW-0472">Membrane</keyword>
<protein>
    <submittedName>
        <fullName evidence="8">Na+/H+ antiporter subunit E</fullName>
    </submittedName>
</protein>
<dbReference type="InterPro" id="IPR002758">
    <property type="entry name" value="Cation_antiport_E"/>
</dbReference>
<dbReference type="EMBL" id="PTJO01000001">
    <property type="protein sequence ID" value="RNE49903.1"/>
    <property type="molecule type" value="Genomic_DNA"/>
</dbReference>
<dbReference type="GO" id="GO:0005886">
    <property type="term" value="C:plasma membrane"/>
    <property type="evidence" value="ECO:0007669"/>
    <property type="project" value="UniProtKB-SubCell"/>
</dbReference>
<comment type="subcellular location">
    <subcellularLocation>
        <location evidence="1">Cell membrane</location>
        <topology evidence="1">Multi-pass membrane protein</topology>
    </subcellularLocation>
</comment>
<comment type="similarity">
    <text evidence="2">Belongs to the CPA3 antiporters (TC 2.A.63) subunit E family.</text>
</comment>
<keyword evidence="3" id="KW-1003">Cell membrane</keyword>
<evidence type="ECO:0000256" key="5">
    <source>
        <dbReference type="ARBA" id="ARBA00022989"/>
    </source>
</evidence>
<organism evidence="8 9">
    <name type="scientific">Corynebacterium alimapuense</name>
    <dbReference type="NCBI Taxonomy" id="1576874"/>
    <lineage>
        <taxon>Bacteria</taxon>
        <taxon>Bacillati</taxon>
        <taxon>Actinomycetota</taxon>
        <taxon>Actinomycetes</taxon>
        <taxon>Mycobacteriales</taxon>
        <taxon>Corynebacteriaceae</taxon>
        <taxon>Corynebacterium</taxon>
    </lineage>
</organism>
<sequence>MLSGFSHRFHPWFVVWITIMWCLLMGELTWANLIGGLLVGIAVVMALPLPAMPTAGQGVRWLSLFGYLVIWNRDLLVASFKVAWLSLRPAPLPRTAIVKVPMRVSSELVLSFATALYNLQPGGAVSDIDIANRTWTVHLLNAGSDEALRHELNLIADLERRMIHIFERS</sequence>
<keyword evidence="9" id="KW-1185">Reference proteome</keyword>
<keyword evidence="4 7" id="KW-0812">Transmembrane</keyword>
<evidence type="ECO:0000256" key="3">
    <source>
        <dbReference type="ARBA" id="ARBA00022475"/>
    </source>
</evidence>
<dbReference type="OrthoDB" id="3556991at2"/>
<evidence type="ECO:0000256" key="7">
    <source>
        <dbReference type="SAM" id="Phobius"/>
    </source>
</evidence>
<keyword evidence="5 7" id="KW-1133">Transmembrane helix</keyword>
<evidence type="ECO:0000256" key="4">
    <source>
        <dbReference type="ARBA" id="ARBA00022692"/>
    </source>
</evidence>
<comment type="caution">
    <text evidence="8">The sequence shown here is derived from an EMBL/GenBank/DDBJ whole genome shotgun (WGS) entry which is preliminary data.</text>
</comment>
<proteinExistence type="inferred from homology"/>
<evidence type="ECO:0000313" key="9">
    <source>
        <dbReference type="Proteomes" id="UP000266975"/>
    </source>
</evidence>
<accession>A0A3M8K9K7</accession>
<dbReference type="Pfam" id="PF01899">
    <property type="entry name" value="MNHE"/>
    <property type="match status" value="1"/>
</dbReference>
<dbReference type="Proteomes" id="UP000266975">
    <property type="component" value="Unassembled WGS sequence"/>
</dbReference>
<evidence type="ECO:0000256" key="1">
    <source>
        <dbReference type="ARBA" id="ARBA00004651"/>
    </source>
</evidence>
<feature type="transmembrane region" description="Helical" evidence="7">
    <location>
        <begin position="12"/>
        <end position="44"/>
    </location>
</feature>
<gene>
    <name evidence="8" type="ORF">C5L39_00565</name>
</gene>
<dbReference type="GO" id="GO:0008324">
    <property type="term" value="F:monoatomic cation transmembrane transporter activity"/>
    <property type="evidence" value="ECO:0007669"/>
    <property type="project" value="InterPro"/>
</dbReference>
<evidence type="ECO:0000256" key="2">
    <source>
        <dbReference type="ARBA" id="ARBA00006228"/>
    </source>
</evidence>
<evidence type="ECO:0000256" key="6">
    <source>
        <dbReference type="ARBA" id="ARBA00023136"/>
    </source>
</evidence>
<name>A0A3M8K9K7_9CORY</name>
<reference evidence="8 9" key="1">
    <citation type="submission" date="2018-02" db="EMBL/GenBank/DDBJ databases">
        <title>Corynebacterium alimpuense sp. nov., a marine obligate actinomycete isolated from sediments of Valparaiso bay, Chile.</title>
        <authorList>
            <person name="Claverias F."/>
            <person name="Gonzales-Siles L."/>
            <person name="Salva-Serra F."/>
            <person name="Inganaes E."/>
            <person name="Molin K."/>
            <person name="Cumsille A."/>
            <person name="Undabarrena A."/>
            <person name="Couve E."/>
            <person name="Moore E.R.B."/>
            <person name="Gomila M."/>
            <person name="Camara B."/>
        </authorList>
    </citation>
    <scope>NUCLEOTIDE SEQUENCE [LARGE SCALE GENOMIC DNA]</scope>
    <source>
        <strain evidence="8 9">CCUG 69366</strain>
    </source>
</reference>
<dbReference type="RefSeq" id="WP_123046948.1">
    <property type="nucleotide sequence ID" value="NZ_PTJO01000001.1"/>
</dbReference>
<dbReference type="PANTHER" id="PTHR34584">
    <property type="entry name" value="NA(+)/H(+) ANTIPORTER SUBUNIT E1"/>
    <property type="match status" value="1"/>
</dbReference>
<dbReference type="AlphaFoldDB" id="A0A3M8K9K7"/>
<evidence type="ECO:0000313" key="8">
    <source>
        <dbReference type="EMBL" id="RNE49903.1"/>
    </source>
</evidence>